<evidence type="ECO:0000313" key="1">
    <source>
        <dbReference type="EMBL" id="KAJ4727325.1"/>
    </source>
</evidence>
<name>A0ACC1YUE7_MELAZ</name>
<gene>
    <name evidence="1" type="ORF">OWV82_000438</name>
</gene>
<reference evidence="1 2" key="1">
    <citation type="journal article" date="2023" name="Science">
        <title>Complex scaffold remodeling in plant triterpene biosynthesis.</title>
        <authorList>
            <person name="De La Pena R."/>
            <person name="Hodgson H."/>
            <person name="Liu J.C."/>
            <person name="Stephenson M.J."/>
            <person name="Martin A.C."/>
            <person name="Owen C."/>
            <person name="Harkess A."/>
            <person name="Leebens-Mack J."/>
            <person name="Jimenez L.E."/>
            <person name="Osbourn A."/>
            <person name="Sattely E.S."/>
        </authorList>
    </citation>
    <scope>NUCLEOTIDE SEQUENCE [LARGE SCALE GENOMIC DNA]</scope>
    <source>
        <strain evidence="2">cv. JPN11</strain>
        <tissue evidence="1">Leaf</tissue>
    </source>
</reference>
<comment type="caution">
    <text evidence="1">The sequence shown here is derived from an EMBL/GenBank/DDBJ whole genome shotgun (WGS) entry which is preliminary data.</text>
</comment>
<organism evidence="1 2">
    <name type="scientific">Melia azedarach</name>
    <name type="common">Chinaberry tree</name>
    <dbReference type="NCBI Taxonomy" id="155640"/>
    <lineage>
        <taxon>Eukaryota</taxon>
        <taxon>Viridiplantae</taxon>
        <taxon>Streptophyta</taxon>
        <taxon>Embryophyta</taxon>
        <taxon>Tracheophyta</taxon>
        <taxon>Spermatophyta</taxon>
        <taxon>Magnoliopsida</taxon>
        <taxon>eudicotyledons</taxon>
        <taxon>Gunneridae</taxon>
        <taxon>Pentapetalae</taxon>
        <taxon>rosids</taxon>
        <taxon>malvids</taxon>
        <taxon>Sapindales</taxon>
        <taxon>Meliaceae</taxon>
        <taxon>Melia</taxon>
    </lineage>
</organism>
<proteinExistence type="predicted"/>
<evidence type="ECO:0000313" key="2">
    <source>
        <dbReference type="Proteomes" id="UP001164539"/>
    </source>
</evidence>
<dbReference type="EMBL" id="CM051394">
    <property type="protein sequence ID" value="KAJ4727325.1"/>
    <property type="molecule type" value="Genomic_DNA"/>
</dbReference>
<keyword evidence="2" id="KW-1185">Reference proteome</keyword>
<dbReference type="Proteomes" id="UP001164539">
    <property type="component" value="Chromosome 1"/>
</dbReference>
<sequence>MKPNFCSFSCLLLLFFTFHAITAHNIVRETCKKCAQSDPNLSYNFCLTSLQAVQSSHCANLRELGIISMKLTRQNLTNTKSFIKELLKNKKLDPFTKGCLNDCFELYSDAIPTLKQTLKDYKSKHYEDANIGVSSVLDACTTCEDGFKEKQDAVSPLSKRNNDTFQLSAIALSIINMLNLH</sequence>
<accession>A0ACC1YUE7</accession>
<protein>
    <submittedName>
        <fullName evidence="1">Pectinesterase inhibitor</fullName>
    </submittedName>
</protein>